<dbReference type="InterPro" id="IPR039420">
    <property type="entry name" value="WalR-like"/>
</dbReference>
<evidence type="ECO:0000259" key="7">
    <source>
        <dbReference type="PROSITE" id="PS50110"/>
    </source>
</evidence>
<dbReference type="InterPro" id="IPR001789">
    <property type="entry name" value="Sig_transdc_resp-reg_receiver"/>
</dbReference>
<dbReference type="Gene3D" id="1.10.10.10">
    <property type="entry name" value="Winged helix-like DNA-binding domain superfamily/Winged helix DNA-binding domain"/>
    <property type="match status" value="1"/>
</dbReference>
<dbReference type="PROSITE" id="PS50110">
    <property type="entry name" value="RESPONSE_REGULATORY"/>
    <property type="match status" value="1"/>
</dbReference>
<feature type="modified residue" description="4-aspartylphosphate" evidence="5">
    <location>
        <position position="59"/>
    </location>
</feature>
<feature type="domain" description="HTH luxR-type" evidence="6">
    <location>
        <begin position="143"/>
        <end position="208"/>
    </location>
</feature>
<dbReference type="InterPro" id="IPR016032">
    <property type="entry name" value="Sig_transdc_resp-reg_C-effctor"/>
</dbReference>
<dbReference type="RefSeq" id="WP_171625793.1">
    <property type="nucleotide sequence ID" value="NZ_JABBPG010000003.1"/>
</dbReference>
<evidence type="ECO:0000313" key="8">
    <source>
        <dbReference type="EMBL" id="NOU50714.1"/>
    </source>
</evidence>
<dbReference type="PANTHER" id="PTHR43214">
    <property type="entry name" value="TWO-COMPONENT RESPONSE REGULATOR"/>
    <property type="match status" value="1"/>
</dbReference>
<dbReference type="Proteomes" id="UP000586305">
    <property type="component" value="Unassembled WGS sequence"/>
</dbReference>
<keyword evidence="3" id="KW-0238">DNA-binding</keyword>
<dbReference type="InterPro" id="IPR011006">
    <property type="entry name" value="CheY-like_superfamily"/>
</dbReference>
<proteinExistence type="predicted"/>
<dbReference type="SUPFAM" id="SSF46894">
    <property type="entry name" value="C-terminal effector domain of the bipartite response regulators"/>
    <property type="match status" value="1"/>
</dbReference>
<keyword evidence="9" id="KW-1185">Reference proteome</keyword>
<dbReference type="InterPro" id="IPR036388">
    <property type="entry name" value="WH-like_DNA-bd_sf"/>
</dbReference>
<protein>
    <submittedName>
        <fullName evidence="8">Response regulator transcription factor</fullName>
    </submittedName>
</protein>
<gene>
    <name evidence="8" type="ORF">HG263_09215</name>
</gene>
<evidence type="ECO:0000259" key="6">
    <source>
        <dbReference type="PROSITE" id="PS50043"/>
    </source>
</evidence>
<dbReference type="SUPFAM" id="SSF52172">
    <property type="entry name" value="CheY-like"/>
    <property type="match status" value="1"/>
</dbReference>
<dbReference type="PRINTS" id="PR00038">
    <property type="entry name" value="HTHLUXR"/>
</dbReference>
<keyword evidence="1 5" id="KW-0597">Phosphoprotein</keyword>
<evidence type="ECO:0000256" key="1">
    <source>
        <dbReference type="ARBA" id="ARBA00022553"/>
    </source>
</evidence>
<dbReference type="CDD" id="cd06170">
    <property type="entry name" value="LuxR_C_like"/>
    <property type="match status" value="1"/>
</dbReference>
<dbReference type="PANTHER" id="PTHR43214:SF41">
    <property type="entry name" value="NITRATE_NITRITE RESPONSE REGULATOR PROTEIN NARP"/>
    <property type="match status" value="1"/>
</dbReference>
<dbReference type="SMART" id="SM00448">
    <property type="entry name" value="REC"/>
    <property type="match status" value="1"/>
</dbReference>
<feature type="domain" description="Response regulatory" evidence="7">
    <location>
        <begin position="8"/>
        <end position="124"/>
    </location>
</feature>
<dbReference type="GO" id="GO:0003677">
    <property type="term" value="F:DNA binding"/>
    <property type="evidence" value="ECO:0007669"/>
    <property type="project" value="UniProtKB-KW"/>
</dbReference>
<dbReference type="Gene3D" id="3.40.50.2300">
    <property type="match status" value="1"/>
</dbReference>
<evidence type="ECO:0000256" key="5">
    <source>
        <dbReference type="PROSITE-ProRule" id="PRU00169"/>
    </source>
</evidence>
<sequence length="211" mass="23949">MNITEKKRILIADDHQIFRQGLRTLIEQSENFEVISDVADGEAAWSAIKKNTPDIAVLDITMPILSGFDVVTRIQKYKLSTKVIFLSMHNDIKIIDRGLSLGAFAYLRKDEAFDSLIKAMEMVLRGKSYLSAELETQLSEYQLSRVNFNLTKREQETLSFIAKGLTNKEIAEVMCLSVKTIDNHRTNLMGKLDVRNTAGLVRYALLETMDV</sequence>
<dbReference type="GO" id="GO:0006355">
    <property type="term" value="P:regulation of DNA-templated transcription"/>
    <property type="evidence" value="ECO:0007669"/>
    <property type="project" value="InterPro"/>
</dbReference>
<dbReference type="InterPro" id="IPR000792">
    <property type="entry name" value="Tscrpt_reg_LuxR_C"/>
</dbReference>
<accession>A0A849VFN1</accession>
<evidence type="ECO:0000256" key="4">
    <source>
        <dbReference type="ARBA" id="ARBA00023163"/>
    </source>
</evidence>
<organism evidence="8 9">
    <name type="scientific">Pseudoalteromonas caenipelagi</name>
    <dbReference type="NCBI Taxonomy" id="2726988"/>
    <lineage>
        <taxon>Bacteria</taxon>
        <taxon>Pseudomonadati</taxon>
        <taxon>Pseudomonadota</taxon>
        <taxon>Gammaproteobacteria</taxon>
        <taxon>Alteromonadales</taxon>
        <taxon>Pseudoalteromonadaceae</taxon>
        <taxon>Pseudoalteromonas</taxon>
    </lineage>
</organism>
<dbReference type="PROSITE" id="PS00622">
    <property type="entry name" value="HTH_LUXR_1"/>
    <property type="match status" value="1"/>
</dbReference>
<dbReference type="InterPro" id="IPR058245">
    <property type="entry name" value="NreC/VraR/RcsB-like_REC"/>
</dbReference>
<dbReference type="CDD" id="cd17535">
    <property type="entry name" value="REC_NarL-like"/>
    <property type="match status" value="1"/>
</dbReference>
<dbReference type="GO" id="GO:0000160">
    <property type="term" value="P:phosphorelay signal transduction system"/>
    <property type="evidence" value="ECO:0007669"/>
    <property type="project" value="InterPro"/>
</dbReference>
<dbReference type="AlphaFoldDB" id="A0A849VFN1"/>
<dbReference type="SMART" id="SM00421">
    <property type="entry name" value="HTH_LUXR"/>
    <property type="match status" value="1"/>
</dbReference>
<keyword evidence="4" id="KW-0804">Transcription</keyword>
<evidence type="ECO:0000313" key="9">
    <source>
        <dbReference type="Proteomes" id="UP000586305"/>
    </source>
</evidence>
<evidence type="ECO:0000256" key="3">
    <source>
        <dbReference type="ARBA" id="ARBA00023125"/>
    </source>
</evidence>
<reference evidence="8 9" key="1">
    <citation type="submission" date="2020-04" db="EMBL/GenBank/DDBJ databases">
        <title>Pseudoalteromonas caenipelagi sp. nov., isolated from a tidal flat.</title>
        <authorList>
            <person name="Park S."/>
            <person name="Yoon J.-H."/>
        </authorList>
    </citation>
    <scope>NUCLEOTIDE SEQUENCE [LARGE SCALE GENOMIC DNA]</scope>
    <source>
        <strain evidence="8 9">JBTF-M23</strain>
    </source>
</reference>
<comment type="caution">
    <text evidence="8">The sequence shown here is derived from an EMBL/GenBank/DDBJ whole genome shotgun (WGS) entry which is preliminary data.</text>
</comment>
<dbReference type="PROSITE" id="PS50043">
    <property type="entry name" value="HTH_LUXR_2"/>
    <property type="match status" value="1"/>
</dbReference>
<dbReference type="Pfam" id="PF00072">
    <property type="entry name" value="Response_reg"/>
    <property type="match status" value="1"/>
</dbReference>
<keyword evidence="2" id="KW-0805">Transcription regulation</keyword>
<evidence type="ECO:0000256" key="2">
    <source>
        <dbReference type="ARBA" id="ARBA00023015"/>
    </source>
</evidence>
<dbReference type="EMBL" id="JABBPG010000003">
    <property type="protein sequence ID" value="NOU50714.1"/>
    <property type="molecule type" value="Genomic_DNA"/>
</dbReference>
<dbReference type="Pfam" id="PF00196">
    <property type="entry name" value="GerE"/>
    <property type="match status" value="1"/>
</dbReference>
<name>A0A849VFN1_9GAMM</name>